<reference evidence="2" key="1">
    <citation type="journal article" date="2015" name="Front. Microbiol.">
        <title>Combining genomic sequencing methods to explore viral diversity and reveal potential virus-host interactions.</title>
        <authorList>
            <person name="Chow C.E."/>
            <person name="Winget D.M."/>
            <person name="White R.A.III."/>
            <person name="Hallam S.J."/>
            <person name="Suttle C.A."/>
        </authorList>
    </citation>
    <scope>NUCLEOTIDE SEQUENCE</scope>
    <source>
        <strain evidence="2">Oxic1_4</strain>
    </source>
</reference>
<keyword evidence="1" id="KW-1133">Transmembrane helix</keyword>
<accession>A0A0F7L5U0</accession>
<dbReference type="EMBL" id="KR029599">
    <property type="protein sequence ID" value="AKH47889.1"/>
    <property type="molecule type" value="Genomic_DNA"/>
</dbReference>
<keyword evidence="1" id="KW-0472">Membrane</keyword>
<proteinExistence type="predicted"/>
<organism evidence="2">
    <name type="scientific">uncultured marine virus</name>
    <dbReference type="NCBI Taxonomy" id="186617"/>
    <lineage>
        <taxon>Viruses</taxon>
        <taxon>environmental samples</taxon>
    </lineage>
</organism>
<reference evidence="2" key="2">
    <citation type="submission" date="2015-03" db="EMBL/GenBank/DDBJ databases">
        <authorList>
            <person name="Chow C.-E.T."/>
            <person name="Winget D.M."/>
            <person name="White R.A.III."/>
            <person name="Hallam S.J."/>
            <person name="Suttle C.A."/>
        </authorList>
    </citation>
    <scope>NUCLEOTIDE SEQUENCE</scope>
    <source>
        <strain evidence="2">Oxic1_4</strain>
    </source>
</reference>
<evidence type="ECO:0000256" key="1">
    <source>
        <dbReference type="SAM" id="Phobius"/>
    </source>
</evidence>
<feature type="transmembrane region" description="Helical" evidence="1">
    <location>
        <begin position="89"/>
        <end position="108"/>
    </location>
</feature>
<evidence type="ECO:0000313" key="2">
    <source>
        <dbReference type="EMBL" id="AKH47889.1"/>
    </source>
</evidence>
<protein>
    <submittedName>
        <fullName evidence="2">DNA polymerase</fullName>
    </submittedName>
</protein>
<keyword evidence="1" id="KW-0812">Transmembrane</keyword>
<name>A0A0F7L5U0_9VIRU</name>
<sequence length="129" mass="14250">MLWVHRPVTAPFVLTSPWMRPSLTNVNQPWRPSATCPRRLLINRYSNNNLASGLSICLRTASSILGRLPSNASGSHPIFIKRSAIWSRLLGLNGIVLVLLPVFAALSARTCFNLFSFRTSLRPPLVAAV</sequence>